<dbReference type="InterPro" id="IPR004619">
    <property type="entry name" value="Type_III_PanK"/>
</dbReference>
<feature type="binding site" evidence="16">
    <location>
        <begin position="19"/>
        <end position="26"/>
    </location>
    <ligand>
        <name>ATP</name>
        <dbReference type="ChEBI" id="CHEBI:30616"/>
    </ligand>
</feature>
<evidence type="ECO:0000256" key="6">
    <source>
        <dbReference type="ARBA" id="ARBA00012102"/>
    </source>
</evidence>
<sequence>MMRPRITIHKGIRMLVAVDIGNTNIVLGFLDGDDIIGTYRITTKSNHTSDEYGLMITQFLALSGLRPSDIDDVIIASVVPKVMHSFRASIIKFLNINPMVVGPGIKTGINIRIDDPKSLGSDCLADCVGAYYTYGGPVLVADFGTATTFNYVNDEGVITCGLITTGIRTAAAALWGETAQLPEVEITKPKSILATGTKTAMQAGLYYNFLGGIERTIRQFRMELDEPFTVVATGGLGRVFKDDTELIDVYDPELIFKGMALIHSRNSHR</sequence>
<dbReference type="EMBL" id="LRPO01000029">
    <property type="protein sequence ID" value="KWZ81478.1"/>
    <property type="molecule type" value="Genomic_DNA"/>
</dbReference>
<dbReference type="GO" id="GO:0004594">
    <property type="term" value="F:pantothenate kinase activity"/>
    <property type="evidence" value="ECO:0007669"/>
    <property type="project" value="UniProtKB-UniRule"/>
</dbReference>
<dbReference type="GO" id="GO:0005737">
    <property type="term" value="C:cytoplasm"/>
    <property type="evidence" value="ECO:0007669"/>
    <property type="project" value="UniProtKB-SubCell"/>
</dbReference>
<evidence type="ECO:0000256" key="13">
    <source>
        <dbReference type="ARBA" id="ARBA00022993"/>
    </source>
</evidence>
<evidence type="ECO:0000256" key="7">
    <source>
        <dbReference type="ARBA" id="ARBA00022490"/>
    </source>
</evidence>
<evidence type="ECO:0000313" key="18">
    <source>
        <dbReference type="Proteomes" id="UP000070092"/>
    </source>
</evidence>
<dbReference type="HAMAP" id="MF_01274">
    <property type="entry name" value="Pantothen_kinase_3"/>
    <property type="match status" value="1"/>
</dbReference>
<dbReference type="AlphaFoldDB" id="A0A0E2Z9E4"/>
<evidence type="ECO:0000256" key="10">
    <source>
        <dbReference type="ARBA" id="ARBA00022777"/>
    </source>
</evidence>
<keyword evidence="11 16" id="KW-0067">ATP-binding</keyword>
<accession>A0A0E2Z9E4</accession>
<dbReference type="Proteomes" id="UP000070092">
    <property type="component" value="Unassembled WGS sequence"/>
</dbReference>
<feature type="binding site" evidence="16">
    <location>
        <position position="145"/>
    </location>
    <ligand>
        <name>ATP</name>
        <dbReference type="ChEBI" id="CHEBI:30616"/>
    </ligand>
</feature>
<keyword evidence="13 16" id="KW-0173">Coenzyme A biosynthesis</keyword>
<comment type="caution">
    <text evidence="17">The sequence shown here is derived from an EMBL/GenBank/DDBJ whole genome shotgun (WGS) entry which is preliminary data.</text>
</comment>
<name>A0A0E2Z9E4_BIFBI</name>
<dbReference type="GO" id="GO:0046872">
    <property type="term" value="F:metal ion binding"/>
    <property type="evidence" value="ECO:0007669"/>
    <property type="project" value="UniProtKB-KW"/>
</dbReference>
<keyword evidence="16" id="KW-0479">Metal-binding</keyword>
<dbReference type="CDD" id="cd24015">
    <property type="entry name" value="ASKHA_NBD_PanK-III"/>
    <property type="match status" value="1"/>
</dbReference>
<comment type="pathway">
    <text evidence="4 16">Cofactor biosynthesis; coenzyme A biosynthesis; CoA from (R)-pantothenate: step 1/5.</text>
</comment>
<dbReference type="NCBIfam" id="NF009846">
    <property type="entry name" value="PRK13318.1-4"/>
    <property type="match status" value="1"/>
</dbReference>
<feature type="binding site" evidence="16">
    <location>
        <position position="197"/>
    </location>
    <ligand>
        <name>substrate</name>
    </ligand>
</feature>
<evidence type="ECO:0000256" key="16">
    <source>
        <dbReference type="HAMAP-Rule" id="MF_01274"/>
    </source>
</evidence>
<evidence type="ECO:0000256" key="1">
    <source>
        <dbReference type="ARBA" id="ARBA00001206"/>
    </source>
</evidence>
<evidence type="ECO:0000256" key="8">
    <source>
        <dbReference type="ARBA" id="ARBA00022679"/>
    </source>
</evidence>
<dbReference type="PANTHER" id="PTHR34265:SF1">
    <property type="entry name" value="TYPE III PANTOTHENATE KINASE"/>
    <property type="match status" value="1"/>
</dbReference>
<dbReference type="NCBIfam" id="NF009855">
    <property type="entry name" value="PRK13321.1"/>
    <property type="match status" value="1"/>
</dbReference>
<keyword evidence="12 16" id="KW-0630">Potassium</keyword>
<dbReference type="Pfam" id="PF03309">
    <property type="entry name" value="Pan_kinase"/>
    <property type="match status" value="1"/>
</dbReference>
<evidence type="ECO:0000256" key="3">
    <source>
        <dbReference type="ARBA" id="ARBA00004496"/>
    </source>
</evidence>
<evidence type="ECO:0000256" key="5">
    <source>
        <dbReference type="ARBA" id="ARBA00011738"/>
    </source>
</evidence>
<comment type="subcellular location">
    <subcellularLocation>
        <location evidence="3 16">Cytoplasm</location>
    </subcellularLocation>
</comment>
<evidence type="ECO:0000256" key="11">
    <source>
        <dbReference type="ARBA" id="ARBA00022840"/>
    </source>
</evidence>
<feature type="binding site" evidence="16">
    <location>
        <position position="142"/>
    </location>
    <ligand>
        <name>K(+)</name>
        <dbReference type="ChEBI" id="CHEBI:29103"/>
    </ligand>
</feature>
<evidence type="ECO:0000256" key="4">
    <source>
        <dbReference type="ARBA" id="ARBA00005225"/>
    </source>
</evidence>
<comment type="cofactor">
    <cofactor evidence="2">
        <name>K(+)</name>
        <dbReference type="ChEBI" id="CHEBI:29103"/>
    </cofactor>
</comment>
<dbReference type="EC" id="2.7.1.33" evidence="6 16"/>
<comment type="function">
    <text evidence="16">Catalyzes the phosphorylation of pantothenate (Pan), the first step in CoA biosynthesis.</text>
</comment>
<comment type="caution">
    <text evidence="16">Lacks conserved residue(s) required for the propagation of feature annotation.</text>
</comment>
<keyword evidence="8 16" id="KW-0808">Transferase</keyword>
<proteinExistence type="inferred from homology"/>
<evidence type="ECO:0000256" key="12">
    <source>
        <dbReference type="ARBA" id="ARBA00022958"/>
    </source>
</evidence>
<keyword evidence="10 16" id="KW-0418">Kinase</keyword>
<keyword evidence="9 16" id="KW-0547">Nucleotide-binding</keyword>
<comment type="cofactor">
    <cofactor evidence="16">
        <name>NH4(+)</name>
        <dbReference type="ChEBI" id="CHEBI:28938"/>
    </cofactor>
    <cofactor evidence="16">
        <name>K(+)</name>
        <dbReference type="ChEBI" id="CHEBI:29103"/>
    </cofactor>
    <text evidence="16">A monovalent cation. Ammonium or potassium.</text>
</comment>
<dbReference type="PANTHER" id="PTHR34265">
    <property type="entry name" value="TYPE III PANTOTHENATE KINASE"/>
    <property type="match status" value="1"/>
</dbReference>
<dbReference type="NCBIfam" id="TIGR00671">
    <property type="entry name" value="baf"/>
    <property type="match status" value="1"/>
</dbReference>
<organism evidence="17 18">
    <name type="scientific">Bifidobacterium bifidum</name>
    <dbReference type="NCBI Taxonomy" id="1681"/>
    <lineage>
        <taxon>Bacteria</taxon>
        <taxon>Bacillati</taxon>
        <taxon>Actinomycetota</taxon>
        <taxon>Actinomycetes</taxon>
        <taxon>Bifidobacteriales</taxon>
        <taxon>Bifidobacteriaceae</taxon>
        <taxon>Bifidobacterium</taxon>
    </lineage>
</organism>
<protein>
    <recommendedName>
        <fullName evidence="15 16">Type III pantothenate kinase</fullName>
        <ecNumber evidence="6 16">2.7.1.33</ecNumber>
    </recommendedName>
    <alternativeName>
        <fullName evidence="16">PanK-III</fullName>
    </alternativeName>
    <alternativeName>
        <fullName evidence="16">Pantothenic acid kinase</fullName>
    </alternativeName>
</protein>
<keyword evidence="7 16" id="KW-0963">Cytoplasm</keyword>
<evidence type="ECO:0000256" key="2">
    <source>
        <dbReference type="ARBA" id="ARBA00001958"/>
    </source>
</evidence>
<dbReference type="SUPFAM" id="SSF53067">
    <property type="entry name" value="Actin-like ATPase domain"/>
    <property type="match status" value="2"/>
</dbReference>
<dbReference type="Gene3D" id="3.30.420.40">
    <property type="match status" value="2"/>
</dbReference>
<dbReference type="UniPathway" id="UPA00241">
    <property type="reaction ID" value="UER00352"/>
</dbReference>
<comment type="catalytic activity">
    <reaction evidence="1 16">
        <text>(R)-pantothenate + ATP = (R)-4'-phosphopantothenate + ADP + H(+)</text>
        <dbReference type="Rhea" id="RHEA:16373"/>
        <dbReference type="ChEBI" id="CHEBI:10986"/>
        <dbReference type="ChEBI" id="CHEBI:15378"/>
        <dbReference type="ChEBI" id="CHEBI:29032"/>
        <dbReference type="ChEBI" id="CHEBI:30616"/>
        <dbReference type="ChEBI" id="CHEBI:456216"/>
        <dbReference type="EC" id="2.7.1.33"/>
    </reaction>
</comment>
<feature type="active site" description="Proton acceptor" evidence="16">
    <location>
        <position position="122"/>
    </location>
</feature>
<comment type="similarity">
    <text evidence="14 16">Belongs to the type III pantothenate kinase family.</text>
</comment>
<reference evidence="17 18" key="1">
    <citation type="submission" date="2016-01" db="EMBL/GenBank/DDBJ databases">
        <authorList>
            <person name="Oliw E.H."/>
        </authorList>
    </citation>
    <scope>NUCLEOTIDE SEQUENCE [LARGE SCALE GENOMIC DNA]</scope>
    <source>
        <strain evidence="17 18">MJR8628B</strain>
    </source>
</reference>
<feature type="binding site" evidence="16">
    <location>
        <begin position="120"/>
        <end position="123"/>
    </location>
    <ligand>
        <name>substrate</name>
    </ligand>
</feature>
<dbReference type="GO" id="GO:0015937">
    <property type="term" value="P:coenzyme A biosynthetic process"/>
    <property type="evidence" value="ECO:0007669"/>
    <property type="project" value="UniProtKB-UniRule"/>
</dbReference>
<evidence type="ECO:0000256" key="15">
    <source>
        <dbReference type="ARBA" id="ARBA00040883"/>
    </source>
</evidence>
<comment type="subunit">
    <text evidence="5 16">Homodimer.</text>
</comment>
<gene>
    <name evidence="16" type="primary">coaX</name>
    <name evidence="17" type="ORF">HMPREF3196_00942</name>
</gene>
<evidence type="ECO:0000256" key="9">
    <source>
        <dbReference type="ARBA" id="ARBA00022741"/>
    </source>
</evidence>
<evidence type="ECO:0000313" key="17">
    <source>
        <dbReference type="EMBL" id="KWZ81478.1"/>
    </source>
</evidence>
<dbReference type="InterPro" id="IPR043129">
    <property type="entry name" value="ATPase_NBD"/>
</dbReference>
<evidence type="ECO:0000256" key="14">
    <source>
        <dbReference type="ARBA" id="ARBA00038036"/>
    </source>
</evidence>
<dbReference type="GO" id="GO:0005524">
    <property type="term" value="F:ATP binding"/>
    <property type="evidence" value="ECO:0007669"/>
    <property type="project" value="UniProtKB-UniRule"/>
</dbReference>
<dbReference type="PATRIC" id="fig|1681.23.peg.7"/>